<accession>A0A2C5ZGT6</accession>
<reference evidence="1 2" key="1">
    <citation type="submission" date="2017-06" db="EMBL/GenBank/DDBJ databases">
        <title>Ant-infecting Ophiocordyceps genomes reveal a high diversity of potential behavioral manipulation genes and a possible major role for enterotoxins.</title>
        <authorList>
            <person name="De Bekker C."/>
            <person name="Evans H.C."/>
            <person name="Brachmann A."/>
            <person name="Hughes D.P."/>
        </authorList>
    </citation>
    <scope>NUCLEOTIDE SEQUENCE [LARGE SCALE GENOMIC DNA]</scope>
    <source>
        <strain evidence="1 2">1348a</strain>
    </source>
</reference>
<protein>
    <submittedName>
        <fullName evidence="1">Uncharacterized protein</fullName>
    </submittedName>
</protein>
<organism evidence="1 2">
    <name type="scientific">Ophiocordyceps australis</name>
    <dbReference type="NCBI Taxonomy" id="1399860"/>
    <lineage>
        <taxon>Eukaryota</taxon>
        <taxon>Fungi</taxon>
        <taxon>Dikarya</taxon>
        <taxon>Ascomycota</taxon>
        <taxon>Pezizomycotina</taxon>
        <taxon>Sordariomycetes</taxon>
        <taxon>Hypocreomycetidae</taxon>
        <taxon>Hypocreales</taxon>
        <taxon>Ophiocordycipitaceae</taxon>
        <taxon>Ophiocordyceps</taxon>
    </lineage>
</organism>
<dbReference type="AlphaFoldDB" id="A0A2C5ZGT6"/>
<comment type="caution">
    <text evidence="1">The sequence shown here is derived from an EMBL/GenBank/DDBJ whole genome shotgun (WGS) entry which is preliminary data.</text>
</comment>
<dbReference type="EMBL" id="NJEU01000193">
    <property type="protein sequence ID" value="PHH79226.1"/>
    <property type="molecule type" value="Genomic_DNA"/>
</dbReference>
<sequence length="197" mass="22483">MASTGGQAQAPQQRAYLIALRRYRPCIQLEHIQDLYESWNVPDKADIGLDYIEAHSKAQFRPHPQRRSRRDEMVMRLGLDPESIQEISHPPSRYTSDLEVHERQAPLHIRGIGTDYHQASQYVMLPMHFIGWDETGQEAAVQLVEPVVIVRDLKANILIRTNVLGPHEIDILTSTQQVTFARCGITVQATFGNNNHQ</sequence>
<keyword evidence="2" id="KW-1185">Reference proteome</keyword>
<dbReference type="OrthoDB" id="5423428at2759"/>
<evidence type="ECO:0000313" key="1">
    <source>
        <dbReference type="EMBL" id="PHH79226.1"/>
    </source>
</evidence>
<name>A0A2C5ZGT6_9HYPO</name>
<dbReference type="Proteomes" id="UP000224854">
    <property type="component" value="Unassembled WGS sequence"/>
</dbReference>
<gene>
    <name evidence="1" type="ORF">CDD82_2524</name>
</gene>
<evidence type="ECO:0000313" key="2">
    <source>
        <dbReference type="Proteomes" id="UP000224854"/>
    </source>
</evidence>
<proteinExistence type="predicted"/>